<gene>
    <name evidence="1" type="ORF">L3Q82_008956</name>
</gene>
<proteinExistence type="predicted"/>
<dbReference type="Proteomes" id="UP000831701">
    <property type="component" value="Chromosome 1"/>
</dbReference>
<dbReference type="EMBL" id="CM041531">
    <property type="protein sequence ID" value="KAI3377818.1"/>
    <property type="molecule type" value="Genomic_DNA"/>
</dbReference>
<reference evidence="1" key="1">
    <citation type="submission" date="2022-04" db="EMBL/GenBank/DDBJ databases">
        <title>Jade perch genome.</title>
        <authorList>
            <person name="Chao B."/>
        </authorList>
    </citation>
    <scope>NUCLEOTIDE SEQUENCE</scope>
    <source>
        <strain evidence="1">CB-2022</strain>
    </source>
</reference>
<organism evidence="1 2">
    <name type="scientific">Scortum barcoo</name>
    <name type="common">barcoo grunter</name>
    <dbReference type="NCBI Taxonomy" id="214431"/>
    <lineage>
        <taxon>Eukaryota</taxon>
        <taxon>Metazoa</taxon>
        <taxon>Chordata</taxon>
        <taxon>Craniata</taxon>
        <taxon>Vertebrata</taxon>
        <taxon>Euteleostomi</taxon>
        <taxon>Actinopterygii</taxon>
        <taxon>Neopterygii</taxon>
        <taxon>Teleostei</taxon>
        <taxon>Neoteleostei</taxon>
        <taxon>Acanthomorphata</taxon>
        <taxon>Eupercaria</taxon>
        <taxon>Centrarchiformes</taxon>
        <taxon>Terapontoidei</taxon>
        <taxon>Terapontidae</taxon>
        <taxon>Scortum</taxon>
    </lineage>
</organism>
<sequence length="536" mass="59876">MCVDMREPNKAVAGLKLNTERCLFRHTTLDFLGYRISPQGLEPNDSHVKAILDAPSPVDAASLRSFLGLCAWYSKFMPNHDSVVKPMRALLRKNSAFTWNNAAQASFAQVKGIIANGPALKLFDLNKSTVISTDASDYGLGAILTQVNNAGEEETVAFASRSLSDAERKYSIVEKEALACIWAAEKLQSLQKRLLDIAHETHQGIARTKQRLRELYWWPGMDSQVEALVKECSTCRQNDKSAVTHNAPLYPVPLPVAPWGKVGIDIVGPFDNAPREPGSINIGPDALSWQFTMEETAQETNNILPSSQIIVVLTWDIEATVQRAQQTDLGGGPPGHLFIPDAIHSEWPTLDQDDQDFVLSCTTCARDKSIYMSAANPSSWKSYLPWIEYSHNFLVSSATGLSPFKASLAYHPLLFSHHKLSVPSVQHHLQCCQVMWQRTQVALEVTRRRNQRAADKHQSPASQYTKGQSVWLSSKNIPLRSESCKLSSHYFGPFAIQEMINPSAVHLKLPSSMQIHHQPSMWLFRWSCRRSSISRC</sequence>
<keyword evidence="2" id="KW-1185">Reference proteome</keyword>
<protein>
    <submittedName>
        <fullName evidence="1">Uncharacterized protein</fullName>
    </submittedName>
</protein>
<accession>A0ACB8XDM2</accession>
<evidence type="ECO:0000313" key="1">
    <source>
        <dbReference type="EMBL" id="KAI3377818.1"/>
    </source>
</evidence>
<name>A0ACB8XDM2_9TELE</name>
<evidence type="ECO:0000313" key="2">
    <source>
        <dbReference type="Proteomes" id="UP000831701"/>
    </source>
</evidence>
<comment type="caution">
    <text evidence="1">The sequence shown here is derived from an EMBL/GenBank/DDBJ whole genome shotgun (WGS) entry which is preliminary data.</text>
</comment>